<evidence type="ECO:0000256" key="1">
    <source>
        <dbReference type="ARBA" id="ARBA00022527"/>
    </source>
</evidence>
<protein>
    <recommendedName>
        <fullName evidence="3">Histidine kinase/HSP90-like ATPase domain-containing protein</fullName>
    </recommendedName>
</protein>
<dbReference type="Proteomes" id="UP000629911">
    <property type="component" value="Unassembled WGS sequence"/>
</dbReference>
<dbReference type="CDD" id="cd16936">
    <property type="entry name" value="HATPase_RsbW-like"/>
    <property type="match status" value="1"/>
</dbReference>
<gene>
    <name evidence="4" type="ORF">GCM10010287_34450</name>
</gene>
<comment type="caution">
    <text evidence="4">The sequence shown here is derived from an EMBL/GenBank/DDBJ whole genome shotgun (WGS) entry which is preliminary data.</text>
</comment>
<accession>A0ABQ2TZE9</accession>
<reference evidence="5" key="1">
    <citation type="journal article" date="2019" name="Int. J. Syst. Evol. Microbiol.">
        <title>The Global Catalogue of Microorganisms (GCM) 10K type strain sequencing project: providing services to taxonomists for standard genome sequencing and annotation.</title>
        <authorList>
            <consortium name="The Broad Institute Genomics Platform"/>
            <consortium name="The Broad Institute Genome Sequencing Center for Infectious Disease"/>
            <person name="Wu L."/>
            <person name="Ma J."/>
        </authorList>
    </citation>
    <scope>NUCLEOTIDE SEQUENCE [LARGE SCALE GENOMIC DNA]</scope>
    <source>
        <strain evidence="5">JCM 4422</strain>
    </source>
</reference>
<dbReference type="Pfam" id="PF13581">
    <property type="entry name" value="HATPase_c_2"/>
    <property type="match status" value="1"/>
</dbReference>
<keyword evidence="1" id="KW-0723">Serine/threonine-protein kinase</keyword>
<dbReference type="InterPro" id="IPR003594">
    <property type="entry name" value="HATPase_dom"/>
</dbReference>
<dbReference type="InterPro" id="IPR050267">
    <property type="entry name" value="Anti-sigma-factor_SerPK"/>
</dbReference>
<name>A0ABQ2TZE9_9ACTN</name>
<keyword evidence="1" id="KW-0418">Kinase</keyword>
<dbReference type="PANTHER" id="PTHR35526:SF3">
    <property type="entry name" value="ANTI-SIGMA-F FACTOR RSBW"/>
    <property type="match status" value="1"/>
</dbReference>
<keyword evidence="5" id="KW-1185">Reference proteome</keyword>
<evidence type="ECO:0000256" key="2">
    <source>
        <dbReference type="SAM" id="MobiDB-lite"/>
    </source>
</evidence>
<feature type="compositionally biased region" description="Polar residues" evidence="2">
    <location>
        <begin position="1"/>
        <end position="10"/>
    </location>
</feature>
<organism evidence="4 5">
    <name type="scientific">Streptomyces variabilis</name>
    <dbReference type="NCBI Taxonomy" id="67372"/>
    <lineage>
        <taxon>Bacteria</taxon>
        <taxon>Bacillati</taxon>
        <taxon>Actinomycetota</taxon>
        <taxon>Actinomycetes</taxon>
        <taxon>Kitasatosporales</taxon>
        <taxon>Streptomycetaceae</taxon>
        <taxon>Streptomyces</taxon>
        <taxon>Streptomyces griseoincarnatus group</taxon>
    </lineage>
</organism>
<keyword evidence="1" id="KW-0808">Transferase</keyword>
<evidence type="ECO:0000313" key="5">
    <source>
        <dbReference type="Proteomes" id="UP000629911"/>
    </source>
</evidence>
<evidence type="ECO:0000313" key="4">
    <source>
        <dbReference type="EMBL" id="GGT57411.1"/>
    </source>
</evidence>
<dbReference type="InterPro" id="IPR036890">
    <property type="entry name" value="HATPase_C_sf"/>
</dbReference>
<feature type="domain" description="Histidine kinase/HSP90-like ATPase" evidence="3">
    <location>
        <begin position="59"/>
        <end position="164"/>
    </location>
</feature>
<dbReference type="Gene3D" id="3.30.565.10">
    <property type="entry name" value="Histidine kinase-like ATPase, C-terminal domain"/>
    <property type="match status" value="1"/>
</dbReference>
<feature type="region of interest" description="Disordered" evidence="2">
    <location>
        <begin position="1"/>
        <end position="43"/>
    </location>
</feature>
<dbReference type="SUPFAM" id="SSF55874">
    <property type="entry name" value="ATPase domain of HSP90 chaperone/DNA topoisomerase II/histidine kinase"/>
    <property type="match status" value="1"/>
</dbReference>
<evidence type="ECO:0000259" key="3">
    <source>
        <dbReference type="Pfam" id="PF13581"/>
    </source>
</evidence>
<proteinExistence type="predicted"/>
<sequence length="198" mass="21193">MVAQRSTAHSAESEVHREPRHRHRPTELLSEPESPQPSPETTMVTVAPPHPWAYALRLPRDPRAVRVARMTVRAALDGHGRQDAVDVVELLTSELVTNAYLHTKGPASLRLTGLSGGRLRVGVWDSDPYVPAPFGGAGDASVPLAPLDSGSGRGLRLVQEYADSWGGWALGDGALGRGAGKLLWFEVGGHATLPLLLK</sequence>
<dbReference type="EMBL" id="BMTZ01000009">
    <property type="protein sequence ID" value="GGT57411.1"/>
    <property type="molecule type" value="Genomic_DNA"/>
</dbReference>
<dbReference type="PANTHER" id="PTHR35526">
    <property type="entry name" value="ANTI-SIGMA-F FACTOR RSBW-RELATED"/>
    <property type="match status" value="1"/>
</dbReference>